<dbReference type="RefSeq" id="WP_213531930.1">
    <property type="nucleotide sequence ID" value="NZ_BOVJ01000277.1"/>
</dbReference>
<proteinExistence type="predicted"/>
<dbReference type="EMBL" id="BOVJ01000277">
    <property type="protein sequence ID" value="GIQ67176.1"/>
    <property type="molecule type" value="Genomic_DNA"/>
</dbReference>
<protein>
    <submittedName>
        <fullName evidence="1">Uncharacterized protein</fullName>
    </submittedName>
</protein>
<name>A0ABQ4NG38_9BACL</name>
<accession>A0ABQ4NG38</accession>
<gene>
    <name evidence="1" type="ORF">PACILC2_57440</name>
</gene>
<keyword evidence="2" id="KW-1185">Reference proteome</keyword>
<comment type="caution">
    <text evidence="1">The sequence shown here is derived from an EMBL/GenBank/DDBJ whole genome shotgun (WGS) entry which is preliminary data.</text>
</comment>
<sequence length="193" mass="22809">MYKRYYIPKKANKKDTISWAKINRLRIPYEQLTAEQKQVHDNMTAIQQLIKENKNILDRATLYKLNMIVANLKYKLGIMCQSPNVGRSNNGSVKRFDTDEHQEYLVNAILDNLDYTNPVHIKALIENYNDLYNKYRNEPDSPIYTILNEFATHVHNVNLSDNHRLILLAFMHKSSDKKRLLNFWDQLVGQLKK</sequence>
<evidence type="ECO:0000313" key="2">
    <source>
        <dbReference type="Proteomes" id="UP000680304"/>
    </source>
</evidence>
<evidence type="ECO:0000313" key="1">
    <source>
        <dbReference type="EMBL" id="GIQ67176.1"/>
    </source>
</evidence>
<dbReference type="Proteomes" id="UP000680304">
    <property type="component" value="Unassembled WGS sequence"/>
</dbReference>
<reference evidence="1 2" key="1">
    <citation type="submission" date="2021-04" db="EMBL/GenBank/DDBJ databases">
        <title>Draft genome sequence of Paenibacillus cisolokensis, LC2-13A.</title>
        <authorList>
            <person name="Uke A."/>
            <person name="Chhe C."/>
            <person name="Baramee S."/>
            <person name="Kosugi A."/>
        </authorList>
    </citation>
    <scope>NUCLEOTIDE SEQUENCE [LARGE SCALE GENOMIC DNA]</scope>
    <source>
        <strain evidence="1 2">LC2-13A</strain>
    </source>
</reference>
<organism evidence="1 2">
    <name type="scientific">Paenibacillus cisolokensis</name>
    <dbReference type="NCBI Taxonomy" id="1658519"/>
    <lineage>
        <taxon>Bacteria</taxon>
        <taxon>Bacillati</taxon>
        <taxon>Bacillota</taxon>
        <taxon>Bacilli</taxon>
        <taxon>Bacillales</taxon>
        <taxon>Paenibacillaceae</taxon>
        <taxon>Paenibacillus</taxon>
    </lineage>
</organism>